<protein>
    <submittedName>
        <fullName evidence="1">Uncharacterized protein</fullName>
    </submittedName>
</protein>
<dbReference type="AlphaFoldDB" id="A0A5C3KCU2"/>
<organism evidence="1 2">
    <name type="scientific">Coprinopsis marcescibilis</name>
    <name type="common">Agaric fungus</name>
    <name type="synonym">Psathyrella marcescibilis</name>
    <dbReference type="NCBI Taxonomy" id="230819"/>
    <lineage>
        <taxon>Eukaryota</taxon>
        <taxon>Fungi</taxon>
        <taxon>Dikarya</taxon>
        <taxon>Basidiomycota</taxon>
        <taxon>Agaricomycotina</taxon>
        <taxon>Agaricomycetes</taxon>
        <taxon>Agaricomycetidae</taxon>
        <taxon>Agaricales</taxon>
        <taxon>Agaricineae</taxon>
        <taxon>Psathyrellaceae</taxon>
        <taxon>Coprinopsis</taxon>
    </lineage>
</organism>
<dbReference type="EMBL" id="ML210469">
    <property type="protein sequence ID" value="TFK17728.1"/>
    <property type="molecule type" value="Genomic_DNA"/>
</dbReference>
<evidence type="ECO:0000313" key="1">
    <source>
        <dbReference type="EMBL" id="TFK17728.1"/>
    </source>
</evidence>
<dbReference type="Proteomes" id="UP000307440">
    <property type="component" value="Unassembled WGS sequence"/>
</dbReference>
<accession>A0A5C3KCU2</accession>
<name>A0A5C3KCU2_COPMA</name>
<gene>
    <name evidence="1" type="ORF">FA15DRAFT_548877</name>
</gene>
<evidence type="ECO:0000313" key="2">
    <source>
        <dbReference type="Proteomes" id="UP000307440"/>
    </source>
</evidence>
<feature type="non-terminal residue" evidence="1">
    <location>
        <position position="88"/>
    </location>
</feature>
<feature type="non-terminal residue" evidence="1">
    <location>
        <position position="1"/>
    </location>
</feature>
<reference evidence="1 2" key="1">
    <citation type="journal article" date="2019" name="Nat. Ecol. Evol.">
        <title>Megaphylogeny resolves global patterns of mushroom evolution.</title>
        <authorList>
            <person name="Varga T."/>
            <person name="Krizsan K."/>
            <person name="Foldi C."/>
            <person name="Dima B."/>
            <person name="Sanchez-Garcia M."/>
            <person name="Sanchez-Ramirez S."/>
            <person name="Szollosi G.J."/>
            <person name="Szarkandi J.G."/>
            <person name="Papp V."/>
            <person name="Albert L."/>
            <person name="Andreopoulos W."/>
            <person name="Angelini C."/>
            <person name="Antonin V."/>
            <person name="Barry K.W."/>
            <person name="Bougher N.L."/>
            <person name="Buchanan P."/>
            <person name="Buyck B."/>
            <person name="Bense V."/>
            <person name="Catcheside P."/>
            <person name="Chovatia M."/>
            <person name="Cooper J."/>
            <person name="Damon W."/>
            <person name="Desjardin D."/>
            <person name="Finy P."/>
            <person name="Geml J."/>
            <person name="Haridas S."/>
            <person name="Hughes K."/>
            <person name="Justo A."/>
            <person name="Karasinski D."/>
            <person name="Kautmanova I."/>
            <person name="Kiss B."/>
            <person name="Kocsube S."/>
            <person name="Kotiranta H."/>
            <person name="LaButti K.M."/>
            <person name="Lechner B.E."/>
            <person name="Liimatainen K."/>
            <person name="Lipzen A."/>
            <person name="Lukacs Z."/>
            <person name="Mihaltcheva S."/>
            <person name="Morgado L.N."/>
            <person name="Niskanen T."/>
            <person name="Noordeloos M.E."/>
            <person name="Ohm R.A."/>
            <person name="Ortiz-Santana B."/>
            <person name="Ovrebo C."/>
            <person name="Racz N."/>
            <person name="Riley R."/>
            <person name="Savchenko A."/>
            <person name="Shiryaev A."/>
            <person name="Soop K."/>
            <person name="Spirin V."/>
            <person name="Szebenyi C."/>
            <person name="Tomsovsky M."/>
            <person name="Tulloss R.E."/>
            <person name="Uehling J."/>
            <person name="Grigoriev I.V."/>
            <person name="Vagvolgyi C."/>
            <person name="Papp T."/>
            <person name="Martin F.M."/>
            <person name="Miettinen O."/>
            <person name="Hibbett D.S."/>
            <person name="Nagy L.G."/>
        </authorList>
    </citation>
    <scope>NUCLEOTIDE SEQUENCE [LARGE SCALE GENOMIC DNA]</scope>
    <source>
        <strain evidence="1 2">CBS 121175</strain>
    </source>
</reference>
<keyword evidence="2" id="KW-1185">Reference proteome</keyword>
<sequence length="88" mass="9705">QVTPHLIRNVLYILSAPNCLLLLSQFDDVGSAVTFENGECKPLIGGGKVVGTGRKLERLYQLNSCTELRLNKVLLSAARAKLTWDNLH</sequence>
<proteinExistence type="predicted"/>